<sequence>MERKQSVRIGLAAVAAAAVVATAISVPGDDGNGGLTLAAASELDKGARGLPHVDPPGAPPHSHSDPRTKNLVSRAGFEEGTQDPTTAVERQASVAYVESERALPDPQLVTVPAYPTRTAVPETRYAMAGGCYTIQAPSGAYVVRNGTKVSVASVPAAQAAGFYFKATRLGGYLVHTADGELASKRGKVSIAAKPSKDADWTVTRESDGTFRFRTLGANQALAVSGTSLVGKAVATPYRLEVAADACSAYPESQIDVEGDPHGGTTSYQEVRGYVDAHTHGMAFEFLGGNVHCGKPWDEYGAPYALVDCKDHSLTQGYGAIMEDFLSGETSHDPVGWPTFKDWPAPESLTHEGTYYRWLERAWRGGQRLFVNLLVENNKLCQLYPIKHNSCDDMKSIRLQAADMYEMQDYIDAQFGGPGLGFYRIVKTPYEARRVINAGKMAVVMGIETSIPFGCTFKETLTGKDRPACDEQEIDANLAEMKALGVRQMELVNKFDNALSGVAGDSGEIGILVNTANFLETRSFWQMEHCEPADGESHDNNQTVLPTLPEQDAIFGAIVELFGGALTLPALPVYPPPAHCNKRGLTDLGKHLIRELAANNMIFDPDHMSVKARQSSMDLIEELQYPGVLSSHSWSTPDTYPRIYRAGGFITPYAGDSTGFVQKWRRHLEWADPRYYWGIGFGADINGLGAQGDPRGADVPNPVTYPFTGINGVEIGQQHAGERIYDINVDGVAQYGLYPDWVQDLGLVADAEHAGDGAAIEDDMARGTEAYLQMWERADGIKPDSCRNPGLRKTVAQVQSLITPGLTTTQVMRRVGQPYERLGTEYGVCAKTAESPRVMVTIHFDQAGQVVSVTS</sequence>
<dbReference type="Gene3D" id="3.20.20.140">
    <property type="entry name" value="Metal-dependent hydrolases"/>
    <property type="match status" value="1"/>
</dbReference>
<feature type="region of interest" description="Disordered" evidence="1">
    <location>
        <begin position="46"/>
        <end position="69"/>
    </location>
</feature>
<evidence type="ECO:0000313" key="4">
    <source>
        <dbReference type="Proteomes" id="UP000325003"/>
    </source>
</evidence>
<comment type="caution">
    <text evidence="3">The sequence shown here is derived from an EMBL/GenBank/DDBJ whole genome shotgun (WGS) entry which is preliminary data.</text>
</comment>
<keyword evidence="4" id="KW-1185">Reference proteome</keyword>
<protein>
    <recommendedName>
        <fullName evidence="5">Peptidase</fullName>
    </recommendedName>
</protein>
<dbReference type="SUPFAM" id="SSF51556">
    <property type="entry name" value="Metallo-dependent hydrolases"/>
    <property type="match status" value="1"/>
</dbReference>
<proteinExistence type="predicted"/>
<reference evidence="3 4" key="2">
    <citation type="submission" date="2019-09" db="EMBL/GenBank/DDBJ databases">
        <authorList>
            <person name="Jin C."/>
        </authorList>
    </citation>
    <scope>NUCLEOTIDE SEQUENCE [LARGE SCALE GENOMIC DNA]</scope>
    <source>
        <strain evidence="3 4">BN130099</strain>
    </source>
</reference>
<dbReference type="AlphaFoldDB" id="A0A5B1LPH7"/>
<feature type="chain" id="PRO_5023146949" description="Peptidase" evidence="2">
    <location>
        <begin position="24"/>
        <end position="854"/>
    </location>
</feature>
<reference evidence="3 4" key="1">
    <citation type="submission" date="2019-09" db="EMBL/GenBank/DDBJ databases">
        <title>Nocardioides panacisoli sp. nov., isolated from the soil of a ginseng field.</title>
        <authorList>
            <person name="Cho C."/>
        </authorList>
    </citation>
    <scope>NUCLEOTIDE SEQUENCE [LARGE SCALE GENOMIC DNA]</scope>
    <source>
        <strain evidence="3 4">BN130099</strain>
    </source>
</reference>
<organism evidence="3 4">
    <name type="scientific">Nocardioides humilatus</name>
    <dbReference type="NCBI Taxonomy" id="2607660"/>
    <lineage>
        <taxon>Bacteria</taxon>
        <taxon>Bacillati</taxon>
        <taxon>Actinomycetota</taxon>
        <taxon>Actinomycetes</taxon>
        <taxon>Propionibacteriales</taxon>
        <taxon>Nocardioidaceae</taxon>
        <taxon>Nocardioides</taxon>
    </lineage>
</organism>
<name>A0A5B1LPH7_9ACTN</name>
<evidence type="ECO:0000256" key="2">
    <source>
        <dbReference type="SAM" id="SignalP"/>
    </source>
</evidence>
<dbReference type="EMBL" id="VUJV01000001">
    <property type="protein sequence ID" value="KAA1421680.1"/>
    <property type="molecule type" value="Genomic_DNA"/>
</dbReference>
<feature type="signal peptide" evidence="2">
    <location>
        <begin position="1"/>
        <end position="23"/>
    </location>
</feature>
<dbReference type="Proteomes" id="UP000325003">
    <property type="component" value="Unassembled WGS sequence"/>
</dbReference>
<evidence type="ECO:0000256" key="1">
    <source>
        <dbReference type="SAM" id="MobiDB-lite"/>
    </source>
</evidence>
<evidence type="ECO:0000313" key="3">
    <source>
        <dbReference type="EMBL" id="KAA1421680.1"/>
    </source>
</evidence>
<accession>A0A5B1LPH7</accession>
<gene>
    <name evidence="3" type="ORF">F0U44_05240</name>
</gene>
<dbReference type="InterPro" id="IPR032466">
    <property type="entry name" value="Metal_Hydrolase"/>
</dbReference>
<dbReference type="RefSeq" id="WP_149727141.1">
    <property type="nucleotide sequence ID" value="NZ_VUJV01000001.1"/>
</dbReference>
<keyword evidence="2" id="KW-0732">Signal</keyword>
<evidence type="ECO:0008006" key="5">
    <source>
        <dbReference type="Google" id="ProtNLM"/>
    </source>
</evidence>